<dbReference type="EMBL" id="MPUH01002348">
    <property type="protein sequence ID" value="OMJ65201.1"/>
    <property type="molecule type" value="Genomic_DNA"/>
</dbReference>
<feature type="compositionally biased region" description="Acidic residues" evidence="2">
    <location>
        <begin position="100"/>
        <end position="110"/>
    </location>
</feature>
<dbReference type="Proteomes" id="UP000187209">
    <property type="component" value="Unassembled WGS sequence"/>
</dbReference>
<dbReference type="OrthoDB" id="326220at2759"/>
<protein>
    <submittedName>
        <fullName evidence="3">Uncharacterized protein</fullName>
    </submittedName>
</protein>
<organism evidence="3 4">
    <name type="scientific">Stentor coeruleus</name>
    <dbReference type="NCBI Taxonomy" id="5963"/>
    <lineage>
        <taxon>Eukaryota</taxon>
        <taxon>Sar</taxon>
        <taxon>Alveolata</taxon>
        <taxon>Ciliophora</taxon>
        <taxon>Postciliodesmatophora</taxon>
        <taxon>Heterotrichea</taxon>
        <taxon>Heterotrichida</taxon>
        <taxon>Stentoridae</taxon>
        <taxon>Stentor</taxon>
    </lineage>
</organism>
<feature type="coiled-coil region" evidence="1">
    <location>
        <begin position="4"/>
        <end position="66"/>
    </location>
</feature>
<evidence type="ECO:0000256" key="1">
    <source>
        <dbReference type="SAM" id="Coils"/>
    </source>
</evidence>
<accession>A0A1R2AL10</accession>
<evidence type="ECO:0000256" key="2">
    <source>
        <dbReference type="SAM" id="MobiDB-lite"/>
    </source>
</evidence>
<feature type="compositionally biased region" description="Basic and acidic residues" evidence="2">
    <location>
        <begin position="87"/>
        <end position="99"/>
    </location>
</feature>
<evidence type="ECO:0000313" key="4">
    <source>
        <dbReference type="Proteomes" id="UP000187209"/>
    </source>
</evidence>
<gene>
    <name evidence="3" type="ORF">SteCoe_38832</name>
</gene>
<proteinExistence type="predicted"/>
<dbReference type="AlphaFoldDB" id="A0A1R2AL10"/>
<sequence length="110" mass="12961">MYKIQDLYESLKKANDHVQDLKESKEIFQNELEKIEHENRILTEENENLINKINSTQRNLSVLKQSPESKSFQAHLRRSMTLIIPKVTHEQSLKSHESDQENSNDLSDEI</sequence>
<keyword evidence="4" id="KW-1185">Reference proteome</keyword>
<feature type="region of interest" description="Disordered" evidence="2">
    <location>
        <begin position="87"/>
        <end position="110"/>
    </location>
</feature>
<reference evidence="3 4" key="1">
    <citation type="submission" date="2016-11" db="EMBL/GenBank/DDBJ databases">
        <title>The macronuclear genome of Stentor coeruleus: a giant cell with tiny introns.</title>
        <authorList>
            <person name="Slabodnick M."/>
            <person name="Ruby J.G."/>
            <person name="Reiff S.B."/>
            <person name="Swart E.C."/>
            <person name="Gosai S."/>
            <person name="Prabakaran S."/>
            <person name="Witkowska E."/>
            <person name="Larue G.E."/>
            <person name="Fisher S."/>
            <person name="Freeman R.M."/>
            <person name="Gunawardena J."/>
            <person name="Chu W."/>
            <person name="Stover N.A."/>
            <person name="Gregory B.D."/>
            <person name="Nowacki M."/>
            <person name="Derisi J."/>
            <person name="Roy S.W."/>
            <person name="Marshall W.F."/>
            <person name="Sood P."/>
        </authorList>
    </citation>
    <scope>NUCLEOTIDE SEQUENCE [LARGE SCALE GENOMIC DNA]</scope>
    <source>
        <strain evidence="3">WM001</strain>
    </source>
</reference>
<comment type="caution">
    <text evidence="3">The sequence shown here is derived from an EMBL/GenBank/DDBJ whole genome shotgun (WGS) entry which is preliminary data.</text>
</comment>
<evidence type="ECO:0000313" key="3">
    <source>
        <dbReference type="EMBL" id="OMJ65201.1"/>
    </source>
</evidence>
<name>A0A1R2AL10_9CILI</name>
<keyword evidence="1" id="KW-0175">Coiled coil</keyword>